<dbReference type="CDD" id="cd20543">
    <property type="entry name" value="CYCLIN_AtCycD-like_rpt1"/>
    <property type="match status" value="1"/>
</dbReference>
<dbReference type="InterPro" id="IPR004367">
    <property type="entry name" value="Cyclin_C-dom"/>
</dbReference>
<feature type="region of interest" description="Disordered" evidence="8">
    <location>
        <begin position="92"/>
        <end position="112"/>
    </location>
</feature>
<dbReference type="PROSITE" id="PS00292">
    <property type="entry name" value="CYCLINS"/>
    <property type="match status" value="1"/>
</dbReference>
<name>A0A445IT60_GLYSO</name>
<proteinExistence type="inferred from homology"/>
<protein>
    <recommendedName>
        <fullName evidence="6">B-like cyclin</fullName>
    </recommendedName>
</protein>
<dbReference type="FunFam" id="1.10.472.10:FF:000070">
    <property type="entry name" value="CYCLIN D32"/>
    <property type="match status" value="1"/>
</dbReference>
<dbReference type="InterPro" id="IPR006671">
    <property type="entry name" value="Cyclin_N"/>
</dbReference>
<dbReference type="Pfam" id="PF02984">
    <property type="entry name" value="Cyclin_C"/>
    <property type="match status" value="1"/>
</dbReference>
<evidence type="ECO:0000256" key="2">
    <source>
        <dbReference type="ARBA" id="ARBA00011177"/>
    </source>
</evidence>
<dbReference type="CDD" id="cd20544">
    <property type="entry name" value="CYCLIN_AtCycD-like_rpt2"/>
    <property type="match status" value="1"/>
</dbReference>
<feature type="compositionally biased region" description="Acidic residues" evidence="8">
    <location>
        <begin position="29"/>
        <end position="48"/>
    </location>
</feature>
<feature type="domain" description="Cyclin C-terminal" evidence="10">
    <location>
        <begin position="223"/>
        <end position="354"/>
    </location>
</feature>
<dbReference type="InterPro" id="IPR013763">
    <property type="entry name" value="Cyclin-like_dom"/>
</dbReference>
<dbReference type="InterPro" id="IPR039361">
    <property type="entry name" value="Cyclin"/>
</dbReference>
<dbReference type="GO" id="GO:0048316">
    <property type="term" value="P:seed development"/>
    <property type="evidence" value="ECO:0007669"/>
    <property type="project" value="UniProtKB-ARBA"/>
</dbReference>
<dbReference type="EMBL" id="QZWG01000010">
    <property type="protein sequence ID" value="RZB89229.1"/>
    <property type="molecule type" value="Genomic_DNA"/>
</dbReference>
<dbReference type="SUPFAM" id="SSF47954">
    <property type="entry name" value="Cyclin-like"/>
    <property type="match status" value="2"/>
</dbReference>
<evidence type="ECO:0000259" key="9">
    <source>
        <dbReference type="SMART" id="SM00385"/>
    </source>
</evidence>
<organism evidence="11 12">
    <name type="scientific">Glycine soja</name>
    <name type="common">Wild soybean</name>
    <dbReference type="NCBI Taxonomy" id="3848"/>
    <lineage>
        <taxon>Eukaryota</taxon>
        <taxon>Viridiplantae</taxon>
        <taxon>Streptophyta</taxon>
        <taxon>Embryophyta</taxon>
        <taxon>Tracheophyta</taxon>
        <taxon>Spermatophyta</taxon>
        <taxon>Magnoliopsida</taxon>
        <taxon>eudicotyledons</taxon>
        <taxon>Gunneridae</taxon>
        <taxon>Pentapetalae</taxon>
        <taxon>rosids</taxon>
        <taxon>fabids</taxon>
        <taxon>Fabales</taxon>
        <taxon>Fabaceae</taxon>
        <taxon>Papilionoideae</taxon>
        <taxon>50 kb inversion clade</taxon>
        <taxon>NPAAA clade</taxon>
        <taxon>indigoferoid/millettioid clade</taxon>
        <taxon>Phaseoleae</taxon>
        <taxon>Glycine</taxon>
        <taxon>Glycine subgen. Soja</taxon>
    </lineage>
</organism>
<evidence type="ECO:0000256" key="7">
    <source>
        <dbReference type="RuleBase" id="RU000383"/>
    </source>
</evidence>
<dbReference type="SMART" id="SM00385">
    <property type="entry name" value="CYCLIN"/>
    <property type="match status" value="1"/>
</dbReference>
<evidence type="ECO:0000256" key="6">
    <source>
        <dbReference type="ARBA" id="ARBA00032263"/>
    </source>
</evidence>
<reference evidence="11 12" key="1">
    <citation type="submission" date="2018-09" db="EMBL/GenBank/DDBJ databases">
        <title>A high-quality reference genome of wild soybean provides a powerful tool to mine soybean genomes.</title>
        <authorList>
            <person name="Xie M."/>
            <person name="Chung C.Y.L."/>
            <person name="Li M.-W."/>
            <person name="Wong F.-L."/>
            <person name="Chan T.-F."/>
            <person name="Lam H.-M."/>
        </authorList>
    </citation>
    <scope>NUCLEOTIDE SEQUENCE [LARGE SCALE GENOMIC DNA]</scope>
    <source>
        <strain evidence="12">cv. W05</strain>
        <tissue evidence="11">Hypocotyl of etiolated seedlings</tissue>
    </source>
</reference>
<evidence type="ECO:0000256" key="3">
    <source>
        <dbReference type="ARBA" id="ARBA00022618"/>
    </source>
</evidence>
<dbReference type="GO" id="GO:0051301">
    <property type="term" value="P:cell division"/>
    <property type="evidence" value="ECO:0007669"/>
    <property type="project" value="UniProtKB-KW"/>
</dbReference>
<comment type="caution">
    <text evidence="11">The sequence shown here is derived from an EMBL/GenBank/DDBJ whole genome shotgun (WGS) entry which is preliminary data.</text>
</comment>
<keyword evidence="5" id="KW-0131">Cell cycle</keyword>
<dbReference type="Proteomes" id="UP000289340">
    <property type="component" value="Chromosome 10"/>
</dbReference>
<dbReference type="GO" id="GO:0010444">
    <property type="term" value="P:guard mother cell differentiation"/>
    <property type="evidence" value="ECO:0007669"/>
    <property type="project" value="UniProtKB-ARBA"/>
</dbReference>
<dbReference type="SMART" id="SM01332">
    <property type="entry name" value="Cyclin_C"/>
    <property type="match status" value="1"/>
</dbReference>
<dbReference type="Pfam" id="PF00134">
    <property type="entry name" value="Cyclin_N"/>
    <property type="match status" value="1"/>
</dbReference>
<dbReference type="Gene3D" id="1.10.472.10">
    <property type="entry name" value="Cyclin-like"/>
    <property type="match status" value="2"/>
</dbReference>
<evidence type="ECO:0000259" key="10">
    <source>
        <dbReference type="SMART" id="SM01332"/>
    </source>
</evidence>
<evidence type="ECO:0000256" key="8">
    <source>
        <dbReference type="SAM" id="MobiDB-lite"/>
    </source>
</evidence>
<evidence type="ECO:0000256" key="5">
    <source>
        <dbReference type="ARBA" id="ARBA00023306"/>
    </source>
</evidence>
<keyword evidence="12" id="KW-1185">Reference proteome</keyword>
<sequence>MAIQHHNDQLEHNENVSSVLDALYCDEGKWEEEEEEKEEEEDEGENESEVTTNTATCLFPLLLLEQDLFWEDEELNSIFSKEKVQHEEAYGYNNLNSDDDNNNNNNSNNNVHLDSCLSQPRREAVEWMLKVNAHYGFSALTATLAVTYLDRFLLSFHFQREKPWMIQLVAVTCISLAAKVEETQVPLLLDLQVQDTKYLFEAKTIQRMELLVLSTLKWKMHPVTPLSFLDHIIRRLGLRTHLHWEFLRRCEHLLLSVLLDSRFVGCLPSVLATATMLHVIDQIQHSGGIEYKTQLLSVLKISKEKVDECYNAILQLSKANKYGHNNINNTSKRKYEQIPSSPSGVIDAAFCSDGSNDSWAVGSSLLYSPPEPLFKKSRTQGQQMNLSPLKRFIIGICLPLSMGISSFPTTCHIHLTYIEEARWRFRNEWSISEGRGGQSWQ</sequence>
<dbReference type="FunFam" id="1.10.472.10:FF:000074">
    <property type="entry name" value="D3-type cyclin"/>
    <property type="match status" value="1"/>
</dbReference>
<evidence type="ECO:0000313" key="11">
    <source>
        <dbReference type="EMBL" id="RZB89229.1"/>
    </source>
</evidence>
<feature type="region of interest" description="Disordered" evidence="8">
    <location>
        <begin position="29"/>
        <end position="51"/>
    </location>
</feature>
<comment type="subunit">
    <text evidence="2">Interacts with the CDC2 protein kinase to form a serine/threonine kinase holoenzyme complex also known as maturation promoting factor (MPF). The cyclin subunit imparts substrate specificity to the complex.</text>
</comment>
<dbReference type="AlphaFoldDB" id="A0A445IT60"/>
<gene>
    <name evidence="11" type="ORF">D0Y65_028202</name>
</gene>
<evidence type="ECO:0000256" key="1">
    <source>
        <dbReference type="ARBA" id="ARBA00009065"/>
    </source>
</evidence>
<keyword evidence="3" id="KW-0132">Cell division</keyword>
<evidence type="ECO:0000256" key="4">
    <source>
        <dbReference type="ARBA" id="ARBA00023127"/>
    </source>
</evidence>
<dbReference type="InterPro" id="IPR048258">
    <property type="entry name" value="Cyclins_cyclin-box"/>
</dbReference>
<dbReference type="PANTHER" id="PTHR10177">
    <property type="entry name" value="CYCLINS"/>
    <property type="match status" value="1"/>
</dbReference>
<feature type="domain" description="Cyclin-like" evidence="9">
    <location>
        <begin position="126"/>
        <end position="214"/>
    </location>
</feature>
<evidence type="ECO:0000313" key="12">
    <source>
        <dbReference type="Proteomes" id="UP000289340"/>
    </source>
</evidence>
<dbReference type="InterPro" id="IPR036915">
    <property type="entry name" value="Cyclin-like_sf"/>
</dbReference>
<accession>A0A445IT60</accession>
<comment type="similarity">
    <text evidence="1">Belongs to the cyclin family. Cyclin D subfamily.</text>
</comment>
<keyword evidence="4 7" id="KW-0195">Cyclin</keyword>